<dbReference type="Proteomes" id="UP000831701">
    <property type="component" value="Chromosome 13"/>
</dbReference>
<gene>
    <name evidence="1" type="ORF">L3Q82_011090</name>
</gene>
<dbReference type="EMBL" id="CM041543">
    <property type="protein sequence ID" value="KAI3364287.1"/>
    <property type="molecule type" value="Genomic_DNA"/>
</dbReference>
<organism evidence="1 2">
    <name type="scientific">Scortum barcoo</name>
    <name type="common">barcoo grunter</name>
    <dbReference type="NCBI Taxonomy" id="214431"/>
    <lineage>
        <taxon>Eukaryota</taxon>
        <taxon>Metazoa</taxon>
        <taxon>Chordata</taxon>
        <taxon>Craniata</taxon>
        <taxon>Vertebrata</taxon>
        <taxon>Euteleostomi</taxon>
        <taxon>Actinopterygii</taxon>
        <taxon>Neopterygii</taxon>
        <taxon>Teleostei</taxon>
        <taxon>Neoteleostei</taxon>
        <taxon>Acanthomorphata</taxon>
        <taxon>Eupercaria</taxon>
        <taxon>Centrarchiformes</taxon>
        <taxon>Terapontoidei</taxon>
        <taxon>Terapontidae</taxon>
        <taxon>Scortum</taxon>
    </lineage>
</organism>
<reference evidence="1" key="1">
    <citation type="submission" date="2022-04" db="EMBL/GenBank/DDBJ databases">
        <title>Jade perch genome.</title>
        <authorList>
            <person name="Chao B."/>
        </authorList>
    </citation>
    <scope>NUCLEOTIDE SEQUENCE</scope>
    <source>
        <strain evidence="1">CB-2022</strain>
    </source>
</reference>
<accession>A0ACB8W8D8</accession>
<comment type="caution">
    <text evidence="1">The sequence shown here is derived from an EMBL/GenBank/DDBJ whole genome shotgun (WGS) entry which is preliminary data.</text>
</comment>
<name>A0ACB8W8D8_9TELE</name>
<protein>
    <submittedName>
        <fullName evidence="1">Uncharacterized protein</fullName>
    </submittedName>
</protein>
<evidence type="ECO:0000313" key="1">
    <source>
        <dbReference type="EMBL" id="KAI3364287.1"/>
    </source>
</evidence>
<proteinExistence type="predicted"/>
<evidence type="ECO:0000313" key="2">
    <source>
        <dbReference type="Proteomes" id="UP000831701"/>
    </source>
</evidence>
<sequence>MRFRKQTLYTIQNLKDFKIQLSWSGDIFQFWRQRLFNTSPPPSRFQACLYFAAVFQAVACGIHYLASVFLVETPNFVQSVHGNITDVLLNDMSGSTLEDILPYFKPGTGPLVVRTAEGEQWELSRCKCALRIDPTDFTYDFDGNKTVKACGGNFVYDHTEVQQSIVTDWDLVCEREWLAKLCQPTFMLGVLIGALVFGDIADRVGRVRILMFTSLCQFGLGVSVAFSGNYYFFVVLRFLLAMVSSGYLVVVFVYVTEFTGIKVRTWTSMHVHAAFAVGIMVVALTGYLVRVWWIYQIILSICTSPFLLFCWKFPETPFYLMAKARYNDAQTLLDKIARFNSLEHGVKVEELLEPEDRQNGRALLEESEERPSQTEKKLSILDLFGSWRMAGRTCTVWAIWFIGSLGYYVFSLGSVNLGGNQYINLFLAGAVELPSYLVGCFAMDRIGRKKTCAPALLLAGVLLACSSLWYCGTRCMYCVLLYDACAKIINGTALIAVPLDQETSSPTGLSQVVRIIGDNTSSTLVLSTGTPQGCVLSPALFTLFTSDCSAIHSTNTIVKFADDTTIVGLISDNDETHYREEIQHLTQWCSNNNLVLNTSKTKGGHSGLQEDIEALAIALCMTGKFAIAIAFGLIYLYTCELYPTIIRSLAVGSGSMMCRVGSVVAPFCVYLAEVWIYLPQIIVGILAFIIGVLTMLLPETLGKPLTTTLEEAEALGREPNKKNSALGNNAEDGLEMNQHEAKA</sequence>
<keyword evidence="2" id="KW-1185">Reference proteome</keyword>